<dbReference type="RefSeq" id="WP_218129385.1">
    <property type="nucleotide sequence ID" value="NZ_FNBL01000008.1"/>
</dbReference>
<proteinExistence type="predicted"/>
<dbReference type="EMBL" id="FNBL01000008">
    <property type="protein sequence ID" value="SDF89569.1"/>
    <property type="molecule type" value="Genomic_DNA"/>
</dbReference>
<evidence type="ECO:0000313" key="2">
    <source>
        <dbReference type="EMBL" id="SDF89569.1"/>
    </source>
</evidence>
<feature type="signal peptide" evidence="1">
    <location>
        <begin position="1"/>
        <end position="25"/>
    </location>
</feature>
<sequence length="192" mass="20064">MSRETFTLLMTAPVALLLTSLGASAQEADQQTNWPMSAAVQTVAGQEIPAGAYGVAYIDAPRVATLLQLRGVTGRGTVIVKSDDSHDCLTIPIRFVAGDFGGEGISTSETHPIRLILRSRRVAGALAAGDDVVSDMYRVSAQMDDPEADIIIESGLSESHGFVLNPGRSVVADIFGAATSRTACSELQAQGS</sequence>
<feature type="chain" id="PRO_5010259732" evidence="1">
    <location>
        <begin position="26"/>
        <end position="192"/>
    </location>
</feature>
<evidence type="ECO:0000256" key="1">
    <source>
        <dbReference type="SAM" id="SignalP"/>
    </source>
</evidence>
<dbReference type="Proteomes" id="UP000182284">
    <property type="component" value="Unassembled WGS sequence"/>
</dbReference>
<keyword evidence="1" id="KW-0732">Signal</keyword>
<reference evidence="2 3" key="1">
    <citation type="submission" date="2016-10" db="EMBL/GenBank/DDBJ databases">
        <authorList>
            <person name="de Groot N.N."/>
        </authorList>
    </citation>
    <scope>NUCLEOTIDE SEQUENCE [LARGE SCALE GENOMIC DNA]</scope>
    <source>
        <strain evidence="2 3">DSM 27375</strain>
    </source>
</reference>
<accession>A0A1G7PVB5</accession>
<dbReference type="AlphaFoldDB" id="A0A1G7PVB5"/>
<name>A0A1G7PVB5_9RHOB</name>
<protein>
    <submittedName>
        <fullName evidence="2">Uncharacterized protein</fullName>
    </submittedName>
</protein>
<gene>
    <name evidence="2" type="ORF">SAMN04488117_108150</name>
</gene>
<evidence type="ECO:0000313" key="3">
    <source>
        <dbReference type="Proteomes" id="UP000182284"/>
    </source>
</evidence>
<organism evidence="2 3">
    <name type="scientific">Celeribacter baekdonensis</name>
    <dbReference type="NCBI Taxonomy" id="875171"/>
    <lineage>
        <taxon>Bacteria</taxon>
        <taxon>Pseudomonadati</taxon>
        <taxon>Pseudomonadota</taxon>
        <taxon>Alphaproteobacteria</taxon>
        <taxon>Rhodobacterales</taxon>
        <taxon>Roseobacteraceae</taxon>
        <taxon>Celeribacter</taxon>
    </lineage>
</organism>